<dbReference type="InterPro" id="IPR043519">
    <property type="entry name" value="NT_sf"/>
</dbReference>
<dbReference type="EMBL" id="CP097770">
    <property type="protein sequence ID" value="URJ51002.1"/>
    <property type="molecule type" value="Genomic_DNA"/>
</dbReference>
<keyword evidence="1" id="KW-0808">Transferase</keyword>
<dbReference type="Proteomes" id="UP001055784">
    <property type="component" value="Chromosome"/>
</dbReference>
<dbReference type="AlphaFoldDB" id="A0AAE9IEP1"/>
<proteinExistence type="predicted"/>
<sequence length="262" mass="30719">MKKHFKDEKLQETLRIFIQDIRAIFGDKLTSVYKYGSSLHNDLSPGYGDLDFLALLSENITMEEITRLNEQRVIYRNVLVDLYTDMLEGAFLPYKLIFGEQGRALWWGTRGERMWEKNQLDTFTMYSIKKQGLLIYGDLQEHIFPEITKEEIKGFLIEFSLCMKEHGKGGSLHSIDWLLLAAKFIGWLREEIIFSKSQAADWGLRHITSDWKEHLLKCKELRKEPMEADSQEYTEWLNKLDSVIIEASKDLDREIEEGANIL</sequence>
<dbReference type="GO" id="GO:0016740">
    <property type="term" value="F:transferase activity"/>
    <property type="evidence" value="ECO:0007669"/>
    <property type="project" value="UniProtKB-KW"/>
</dbReference>
<dbReference type="Pfam" id="PF13427">
    <property type="entry name" value="AadA_C"/>
    <property type="match status" value="1"/>
</dbReference>
<accession>A0AAE9IEP1</accession>
<gene>
    <name evidence="3" type="ORF">MF626_000391</name>
</gene>
<organism evidence="3 4">
    <name type="scientific">Paenibacillus polymyxa</name>
    <name type="common">Bacillus polymyxa</name>
    <dbReference type="NCBI Taxonomy" id="1406"/>
    <lineage>
        <taxon>Bacteria</taxon>
        <taxon>Bacillati</taxon>
        <taxon>Bacillota</taxon>
        <taxon>Bacilli</taxon>
        <taxon>Bacillales</taxon>
        <taxon>Paenibacillaceae</taxon>
        <taxon>Paenibacillus</taxon>
    </lineage>
</organism>
<dbReference type="SUPFAM" id="SSF81301">
    <property type="entry name" value="Nucleotidyltransferase"/>
    <property type="match status" value="1"/>
</dbReference>
<dbReference type="InterPro" id="IPR025184">
    <property type="entry name" value="AadA_C"/>
</dbReference>
<name>A0AAE9IEP1_PAEPO</name>
<evidence type="ECO:0000313" key="3">
    <source>
        <dbReference type="EMBL" id="URJ51002.1"/>
    </source>
</evidence>
<dbReference type="RefSeq" id="WP_250260818.1">
    <property type="nucleotide sequence ID" value="NZ_CP097770.1"/>
</dbReference>
<reference evidence="3" key="1">
    <citation type="submission" date="2022-11" db="EMBL/GenBank/DDBJ databases">
        <authorList>
            <person name="Vasilchenko N.G."/>
            <person name="Prazdnova E.V."/>
            <person name="Gorovtsov A.V."/>
            <person name="Chistyakov V.A."/>
            <person name="Pak M.L."/>
        </authorList>
    </citation>
    <scope>NUCLEOTIDE SEQUENCE</scope>
    <source>
        <strain evidence="3">R 4.5</strain>
    </source>
</reference>
<evidence type="ECO:0000256" key="1">
    <source>
        <dbReference type="ARBA" id="ARBA00022679"/>
    </source>
</evidence>
<evidence type="ECO:0000259" key="2">
    <source>
        <dbReference type="Pfam" id="PF13427"/>
    </source>
</evidence>
<feature type="domain" description="Adenylyltransferase AadA C-terminal" evidence="2">
    <location>
        <begin position="178"/>
        <end position="235"/>
    </location>
</feature>
<protein>
    <submittedName>
        <fullName evidence="3">DUF4111 domain-containing protein</fullName>
    </submittedName>
</protein>
<evidence type="ECO:0000313" key="4">
    <source>
        <dbReference type="Proteomes" id="UP001055784"/>
    </source>
</evidence>